<dbReference type="OMA" id="HRELRTQ"/>
<dbReference type="HOGENOM" id="CLU_866760_0_0_1"/>
<feature type="transmembrane region" description="Helical" evidence="2">
    <location>
        <begin position="231"/>
        <end position="252"/>
    </location>
</feature>
<protein>
    <submittedName>
        <fullName evidence="3">GL15339</fullName>
    </submittedName>
</protein>
<sequence length="321" mass="36409">MVSPTLLAGTDIREQHFANISLVELLEVSNVTAFQDADLLRFLIRFPQPKLICKKLLICSGPTREQNLGLQRRRSSSRMRKSSTQHRELRTQRRRNVLQGATGYHLRATTSSGIHRTLRHATRTSGPDNRSRPRHDHHKRRQRDRHRRRGGATHDIAGTYLISYSSRVALNGSWYFNHLGDSKRKAVVSAMSRVNVTDHRERLSLPFLRELSLKNLDHIGDLRDLLTVKSMSSYILTVVTVIPLCVVIGILYRRLDARAPKQNADAAQSTENGRQPPIAPYRAPQVTTTSAKPGARLYQLPPSTKKLTNTVLRLQTTVNEV</sequence>
<proteinExistence type="predicted"/>
<keyword evidence="2" id="KW-0812">Transmembrane</keyword>
<dbReference type="AlphaFoldDB" id="B4IRB4"/>
<feature type="region of interest" description="Disordered" evidence="1">
    <location>
        <begin position="109"/>
        <end position="152"/>
    </location>
</feature>
<dbReference type="InterPro" id="IPR009882">
    <property type="entry name" value="Gypsy"/>
</dbReference>
<gene>
    <name evidence="3" type="primary">Dper\GL15339</name>
    <name evidence="3" type="ORF">Dper_GL15339</name>
</gene>
<keyword evidence="2" id="KW-0472">Membrane</keyword>
<feature type="region of interest" description="Disordered" evidence="1">
    <location>
        <begin position="67"/>
        <end position="90"/>
    </location>
</feature>
<accession>B4IRB4</accession>
<keyword evidence="4" id="KW-1185">Reference proteome</keyword>
<name>B4IRB4_DROPE</name>
<evidence type="ECO:0000256" key="2">
    <source>
        <dbReference type="SAM" id="Phobius"/>
    </source>
</evidence>
<evidence type="ECO:0000313" key="3">
    <source>
        <dbReference type="EMBL" id="EDW34849.1"/>
    </source>
</evidence>
<feature type="compositionally biased region" description="Basic residues" evidence="1">
    <location>
        <begin position="132"/>
        <end position="151"/>
    </location>
</feature>
<organism evidence="4">
    <name type="scientific">Drosophila persimilis</name>
    <name type="common">Fruit fly</name>
    <dbReference type="NCBI Taxonomy" id="7234"/>
    <lineage>
        <taxon>Eukaryota</taxon>
        <taxon>Metazoa</taxon>
        <taxon>Ecdysozoa</taxon>
        <taxon>Arthropoda</taxon>
        <taxon>Hexapoda</taxon>
        <taxon>Insecta</taxon>
        <taxon>Pterygota</taxon>
        <taxon>Neoptera</taxon>
        <taxon>Endopterygota</taxon>
        <taxon>Diptera</taxon>
        <taxon>Brachycera</taxon>
        <taxon>Muscomorpha</taxon>
        <taxon>Ephydroidea</taxon>
        <taxon>Drosophilidae</taxon>
        <taxon>Drosophila</taxon>
        <taxon>Sophophora</taxon>
    </lineage>
</organism>
<dbReference type="EMBL" id="CH692318">
    <property type="protein sequence ID" value="EDW34849.1"/>
    <property type="molecule type" value="Genomic_DNA"/>
</dbReference>
<reference evidence="3 4" key="1">
    <citation type="journal article" date="2007" name="Nature">
        <title>Evolution of genes and genomes on the Drosophila phylogeny.</title>
        <authorList>
            <consortium name="Drosophila 12 Genomes Consortium"/>
            <person name="Clark A.G."/>
            <person name="Eisen M.B."/>
            <person name="Smith D.R."/>
            <person name="Bergman C.M."/>
            <person name="Oliver B."/>
            <person name="Markow T.A."/>
            <person name="Kaufman T.C."/>
            <person name="Kellis M."/>
            <person name="Gelbart W."/>
            <person name="Iyer V.N."/>
            <person name="Pollard D.A."/>
            <person name="Sackton T.B."/>
            <person name="Larracuente A.M."/>
            <person name="Singh N.D."/>
            <person name="Abad J.P."/>
            <person name="Abt D.N."/>
            <person name="Adryan B."/>
            <person name="Aguade M."/>
            <person name="Akashi H."/>
            <person name="Anderson W.W."/>
            <person name="Aquadro C.F."/>
            <person name="Ardell D.H."/>
            <person name="Arguello R."/>
            <person name="Artieri C.G."/>
            <person name="Barbash D.A."/>
            <person name="Barker D."/>
            <person name="Barsanti P."/>
            <person name="Batterham P."/>
            <person name="Batzoglou S."/>
            <person name="Begun D."/>
            <person name="Bhutkar A."/>
            <person name="Blanco E."/>
            <person name="Bosak S.A."/>
            <person name="Bradley R.K."/>
            <person name="Brand A.D."/>
            <person name="Brent M.R."/>
            <person name="Brooks A.N."/>
            <person name="Brown R.H."/>
            <person name="Butlin R.K."/>
            <person name="Caggese C."/>
            <person name="Calvi B.R."/>
            <person name="Bernardo de Carvalho A."/>
            <person name="Caspi A."/>
            <person name="Castrezana S."/>
            <person name="Celniker S.E."/>
            <person name="Chang J.L."/>
            <person name="Chapple C."/>
            <person name="Chatterji S."/>
            <person name="Chinwalla A."/>
            <person name="Civetta A."/>
            <person name="Clifton S.W."/>
            <person name="Comeron J.M."/>
            <person name="Costello J.C."/>
            <person name="Coyne J.A."/>
            <person name="Daub J."/>
            <person name="David R.G."/>
            <person name="Delcher A.L."/>
            <person name="Delehaunty K."/>
            <person name="Do C.B."/>
            <person name="Ebling H."/>
            <person name="Edwards K."/>
            <person name="Eickbush T."/>
            <person name="Evans J.D."/>
            <person name="Filipski A."/>
            <person name="Findeiss S."/>
            <person name="Freyhult E."/>
            <person name="Fulton L."/>
            <person name="Fulton R."/>
            <person name="Garcia A.C."/>
            <person name="Gardiner A."/>
            <person name="Garfield D.A."/>
            <person name="Garvin B.E."/>
            <person name="Gibson G."/>
            <person name="Gilbert D."/>
            <person name="Gnerre S."/>
            <person name="Godfrey J."/>
            <person name="Good R."/>
            <person name="Gotea V."/>
            <person name="Gravely B."/>
            <person name="Greenberg A.J."/>
            <person name="Griffiths-Jones S."/>
            <person name="Gross S."/>
            <person name="Guigo R."/>
            <person name="Gustafson E.A."/>
            <person name="Haerty W."/>
            <person name="Hahn M.W."/>
            <person name="Halligan D.L."/>
            <person name="Halpern A.L."/>
            <person name="Halter G.M."/>
            <person name="Han M.V."/>
            <person name="Heger A."/>
            <person name="Hillier L."/>
            <person name="Hinrichs A.S."/>
            <person name="Holmes I."/>
            <person name="Hoskins R.A."/>
            <person name="Hubisz M.J."/>
            <person name="Hultmark D."/>
            <person name="Huntley M.A."/>
            <person name="Jaffe D.B."/>
            <person name="Jagadeeshan S."/>
            <person name="Jeck W.R."/>
            <person name="Johnson J."/>
            <person name="Jones C.D."/>
            <person name="Jordan W.C."/>
            <person name="Karpen G.H."/>
            <person name="Kataoka E."/>
            <person name="Keightley P.D."/>
            <person name="Kheradpour P."/>
            <person name="Kirkness E.F."/>
            <person name="Koerich L.B."/>
            <person name="Kristiansen K."/>
            <person name="Kudrna D."/>
            <person name="Kulathinal R.J."/>
            <person name="Kumar S."/>
            <person name="Kwok R."/>
            <person name="Lander E."/>
            <person name="Langley C.H."/>
            <person name="Lapoint R."/>
            <person name="Lazzaro B.P."/>
            <person name="Lee S.J."/>
            <person name="Levesque L."/>
            <person name="Li R."/>
            <person name="Lin C.F."/>
            <person name="Lin M.F."/>
            <person name="Lindblad-Toh K."/>
            <person name="Llopart A."/>
            <person name="Long M."/>
            <person name="Low L."/>
            <person name="Lozovsky E."/>
            <person name="Lu J."/>
            <person name="Luo M."/>
            <person name="Machado C.A."/>
            <person name="Makalowski W."/>
            <person name="Marzo M."/>
            <person name="Matsuda M."/>
            <person name="Matzkin L."/>
            <person name="McAllister B."/>
            <person name="McBride C.S."/>
            <person name="McKernan B."/>
            <person name="McKernan K."/>
            <person name="Mendez-Lago M."/>
            <person name="Minx P."/>
            <person name="Mollenhauer M.U."/>
            <person name="Montooth K."/>
            <person name="Mount S.M."/>
            <person name="Mu X."/>
            <person name="Myers E."/>
            <person name="Negre B."/>
            <person name="Newfeld S."/>
            <person name="Nielsen R."/>
            <person name="Noor M.A."/>
            <person name="O'Grady P."/>
            <person name="Pachter L."/>
            <person name="Papaceit M."/>
            <person name="Parisi M.J."/>
            <person name="Parisi M."/>
            <person name="Parts L."/>
            <person name="Pedersen J.S."/>
            <person name="Pesole G."/>
            <person name="Phillippy A.M."/>
            <person name="Ponting C.P."/>
            <person name="Pop M."/>
            <person name="Porcelli D."/>
            <person name="Powell J.R."/>
            <person name="Prohaska S."/>
            <person name="Pruitt K."/>
            <person name="Puig M."/>
            <person name="Quesneville H."/>
            <person name="Ram K.R."/>
            <person name="Rand D."/>
            <person name="Rasmussen M.D."/>
            <person name="Reed L.K."/>
            <person name="Reenan R."/>
            <person name="Reily A."/>
            <person name="Remington K.A."/>
            <person name="Rieger T.T."/>
            <person name="Ritchie M.G."/>
            <person name="Robin C."/>
            <person name="Rogers Y.H."/>
            <person name="Rohde C."/>
            <person name="Rozas J."/>
            <person name="Rubenfield M.J."/>
            <person name="Ruiz A."/>
            <person name="Russo S."/>
            <person name="Salzberg S.L."/>
            <person name="Sanchez-Gracia A."/>
            <person name="Saranga D.J."/>
            <person name="Sato H."/>
            <person name="Schaeffer S.W."/>
            <person name="Schatz M.C."/>
            <person name="Schlenke T."/>
            <person name="Schwartz R."/>
            <person name="Segarra C."/>
            <person name="Singh R.S."/>
            <person name="Sirot L."/>
            <person name="Sirota M."/>
            <person name="Sisneros N.B."/>
            <person name="Smith C.D."/>
            <person name="Smith T.F."/>
            <person name="Spieth J."/>
            <person name="Stage D.E."/>
            <person name="Stark A."/>
            <person name="Stephan W."/>
            <person name="Strausberg R.L."/>
            <person name="Strempel S."/>
            <person name="Sturgill D."/>
            <person name="Sutton G."/>
            <person name="Sutton G.G."/>
            <person name="Tao W."/>
            <person name="Teichmann S."/>
            <person name="Tobari Y.N."/>
            <person name="Tomimura Y."/>
            <person name="Tsolas J.M."/>
            <person name="Valente V.L."/>
            <person name="Venter E."/>
            <person name="Venter J.C."/>
            <person name="Vicario S."/>
            <person name="Vieira F.G."/>
            <person name="Vilella A.J."/>
            <person name="Villasante A."/>
            <person name="Walenz B."/>
            <person name="Wang J."/>
            <person name="Wasserman M."/>
            <person name="Watts T."/>
            <person name="Wilson D."/>
            <person name="Wilson R.K."/>
            <person name="Wing R.A."/>
            <person name="Wolfner M.F."/>
            <person name="Wong A."/>
            <person name="Wong G.K."/>
            <person name="Wu C.I."/>
            <person name="Wu G."/>
            <person name="Yamamoto D."/>
            <person name="Yang H.P."/>
            <person name="Yang S.P."/>
            <person name="Yorke J.A."/>
            <person name="Yoshida K."/>
            <person name="Zdobnov E."/>
            <person name="Zhang P."/>
            <person name="Zhang Y."/>
            <person name="Zimin A.V."/>
            <person name="Baldwin J."/>
            <person name="Abdouelleil A."/>
            <person name="Abdulkadir J."/>
            <person name="Abebe A."/>
            <person name="Abera B."/>
            <person name="Abreu J."/>
            <person name="Acer S.C."/>
            <person name="Aftuck L."/>
            <person name="Alexander A."/>
            <person name="An P."/>
            <person name="Anderson E."/>
            <person name="Anderson S."/>
            <person name="Arachi H."/>
            <person name="Azer M."/>
            <person name="Bachantsang P."/>
            <person name="Barry A."/>
            <person name="Bayul T."/>
            <person name="Berlin A."/>
            <person name="Bessette D."/>
            <person name="Bloom T."/>
            <person name="Blye J."/>
            <person name="Boguslavskiy L."/>
            <person name="Bonnet C."/>
            <person name="Boukhgalter B."/>
            <person name="Bourzgui I."/>
            <person name="Brown A."/>
            <person name="Cahill P."/>
            <person name="Channer S."/>
            <person name="Cheshatsang Y."/>
            <person name="Chuda L."/>
            <person name="Citroen M."/>
            <person name="Collymore A."/>
            <person name="Cooke P."/>
            <person name="Costello M."/>
            <person name="D'Aco K."/>
            <person name="Daza R."/>
            <person name="De Haan G."/>
            <person name="DeGray S."/>
            <person name="DeMaso C."/>
            <person name="Dhargay N."/>
            <person name="Dooley K."/>
            <person name="Dooley E."/>
            <person name="Doricent M."/>
            <person name="Dorje P."/>
            <person name="Dorjee K."/>
            <person name="Dupes A."/>
            <person name="Elong R."/>
            <person name="Falk J."/>
            <person name="Farina A."/>
            <person name="Faro S."/>
            <person name="Ferguson D."/>
            <person name="Fisher S."/>
            <person name="Foley C.D."/>
            <person name="Franke A."/>
            <person name="Friedrich D."/>
            <person name="Gadbois L."/>
            <person name="Gearin G."/>
            <person name="Gearin C.R."/>
            <person name="Giannoukos G."/>
            <person name="Goode T."/>
            <person name="Graham J."/>
            <person name="Grandbois E."/>
            <person name="Grewal S."/>
            <person name="Gyaltsen K."/>
            <person name="Hafez N."/>
            <person name="Hagos B."/>
            <person name="Hall J."/>
            <person name="Henson C."/>
            <person name="Hollinger A."/>
            <person name="Honan T."/>
            <person name="Huard M.D."/>
            <person name="Hughes L."/>
            <person name="Hurhula B."/>
            <person name="Husby M.E."/>
            <person name="Kamat A."/>
            <person name="Kanga B."/>
            <person name="Kashin S."/>
            <person name="Khazanovich D."/>
            <person name="Kisner P."/>
            <person name="Lance K."/>
            <person name="Lara M."/>
            <person name="Lee W."/>
            <person name="Lennon N."/>
            <person name="Letendre F."/>
            <person name="LeVine R."/>
            <person name="Lipovsky A."/>
            <person name="Liu X."/>
            <person name="Liu J."/>
            <person name="Liu S."/>
            <person name="Lokyitsang T."/>
            <person name="Lokyitsang Y."/>
            <person name="Lubonja R."/>
            <person name="Lui A."/>
            <person name="MacDonald P."/>
            <person name="Magnisalis V."/>
            <person name="Maru K."/>
            <person name="Matthews C."/>
            <person name="McCusker W."/>
            <person name="McDonough S."/>
            <person name="Mehta T."/>
            <person name="Meldrim J."/>
            <person name="Meneus L."/>
            <person name="Mihai O."/>
            <person name="Mihalev A."/>
            <person name="Mihova T."/>
            <person name="Mittelman R."/>
            <person name="Mlenga V."/>
            <person name="Montmayeur A."/>
            <person name="Mulrain L."/>
            <person name="Navidi A."/>
            <person name="Naylor J."/>
            <person name="Negash T."/>
            <person name="Nguyen T."/>
            <person name="Nguyen N."/>
            <person name="Nicol R."/>
            <person name="Norbu C."/>
            <person name="Norbu N."/>
            <person name="Novod N."/>
            <person name="O'Neill B."/>
            <person name="Osman S."/>
            <person name="Markiewicz E."/>
            <person name="Oyono O.L."/>
            <person name="Patti C."/>
            <person name="Phunkhang P."/>
            <person name="Pierre F."/>
            <person name="Priest M."/>
            <person name="Raghuraman S."/>
            <person name="Rege F."/>
            <person name="Reyes R."/>
            <person name="Rise C."/>
            <person name="Rogov P."/>
            <person name="Ross K."/>
            <person name="Ryan E."/>
            <person name="Settipalli S."/>
            <person name="Shea T."/>
            <person name="Sherpa N."/>
            <person name="Shi L."/>
            <person name="Shih D."/>
            <person name="Sparrow T."/>
            <person name="Spaulding J."/>
            <person name="Stalker J."/>
            <person name="Stange-Thomann N."/>
            <person name="Stavropoulos S."/>
            <person name="Stone C."/>
            <person name="Strader C."/>
            <person name="Tesfaye S."/>
            <person name="Thomson T."/>
            <person name="Thoulutsang Y."/>
            <person name="Thoulutsang D."/>
            <person name="Topham K."/>
            <person name="Topping I."/>
            <person name="Tsamla T."/>
            <person name="Vassiliev H."/>
            <person name="Vo A."/>
            <person name="Wangchuk T."/>
            <person name="Wangdi T."/>
            <person name="Weiand M."/>
            <person name="Wilkinson J."/>
            <person name="Wilson A."/>
            <person name="Yadav S."/>
            <person name="Young G."/>
            <person name="Yu Q."/>
            <person name="Zembek L."/>
            <person name="Zhong D."/>
            <person name="Zimmer A."/>
            <person name="Zwirko Z."/>
            <person name="Jaffe D.B."/>
            <person name="Alvarez P."/>
            <person name="Brockman W."/>
            <person name="Butler J."/>
            <person name="Chin C."/>
            <person name="Gnerre S."/>
            <person name="Grabherr M."/>
            <person name="Kleber M."/>
            <person name="Mauceli E."/>
            <person name="MacCallum I."/>
        </authorList>
    </citation>
    <scope>NUCLEOTIDE SEQUENCE [LARGE SCALE GENOMIC DNA]</scope>
    <source>
        <strain evidence="4">MSH-3 / Tucson 14011-0111.49</strain>
    </source>
</reference>
<evidence type="ECO:0000256" key="1">
    <source>
        <dbReference type="SAM" id="MobiDB-lite"/>
    </source>
</evidence>
<feature type="compositionally biased region" description="Basic residues" evidence="1">
    <location>
        <begin position="71"/>
        <end position="84"/>
    </location>
</feature>
<evidence type="ECO:0000313" key="4">
    <source>
        <dbReference type="Proteomes" id="UP000008744"/>
    </source>
</evidence>
<keyword evidence="2" id="KW-1133">Transmembrane helix</keyword>
<dbReference type="Pfam" id="PF07253">
    <property type="entry name" value="Gypsy"/>
    <property type="match status" value="1"/>
</dbReference>
<feature type="region of interest" description="Disordered" evidence="1">
    <location>
        <begin position="261"/>
        <end position="300"/>
    </location>
</feature>
<dbReference type="Proteomes" id="UP000008744">
    <property type="component" value="Unassembled WGS sequence"/>
</dbReference>